<feature type="region of interest" description="Disordered" evidence="1">
    <location>
        <begin position="101"/>
        <end position="156"/>
    </location>
</feature>
<comment type="caution">
    <text evidence="3">The sequence shown here is derived from an EMBL/GenBank/DDBJ whole genome shotgun (WGS) entry which is preliminary data.</text>
</comment>
<proteinExistence type="predicted"/>
<organism evidence="3 4">
    <name type="scientific">Brachybacterium conglomeratum</name>
    <dbReference type="NCBI Taxonomy" id="47846"/>
    <lineage>
        <taxon>Bacteria</taxon>
        <taxon>Bacillati</taxon>
        <taxon>Actinomycetota</taxon>
        <taxon>Actinomycetes</taxon>
        <taxon>Micrococcales</taxon>
        <taxon>Dermabacteraceae</taxon>
        <taxon>Brachybacterium</taxon>
    </lineage>
</organism>
<keyword evidence="2" id="KW-0472">Membrane</keyword>
<evidence type="ECO:0000256" key="1">
    <source>
        <dbReference type="SAM" id="MobiDB-lite"/>
    </source>
</evidence>
<reference evidence="3" key="1">
    <citation type="submission" date="2022-12" db="EMBL/GenBank/DDBJ databases">
        <title>Reference genome sequencing for broad-spectrum identification of bacterial and archaeal isolates by mass spectrometry.</title>
        <authorList>
            <person name="Sekiguchi Y."/>
            <person name="Tourlousse D.M."/>
        </authorList>
    </citation>
    <scope>NUCLEOTIDE SEQUENCE</scope>
    <source>
        <strain evidence="3">5-2</strain>
    </source>
</reference>
<feature type="transmembrane region" description="Helical" evidence="2">
    <location>
        <begin position="18"/>
        <end position="37"/>
    </location>
</feature>
<dbReference type="Proteomes" id="UP001144451">
    <property type="component" value="Unassembled WGS sequence"/>
</dbReference>
<keyword evidence="2" id="KW-0812">Transmembrane</keyword>
<keyword evidence="4" id="KW-1185">Reference proteome</keyword>
<keyword evidence="2" id="KW-1133">Transmembrane helix</keyword>
<dbReference type="EMBL" id="BSDQ01000001">
    <property type="protein sequence ID" value="GLI30773.1"/>
    <property type="molecule type" value="Genomic_DNA"/>
</dbReference>
<name>A0ABQ5RFT9_9MICO</name>
<evidence type="ECO:0000256" key="2">
    <source>
        <dbReference type="SAM" id="Phobius"/>
    </source>
</evidence>
<evidence type="ECO:0000313" key="3">
    <source>
        <dbReference type="EMBL" id="GLI30773.1"/>
    </source>
</evidence>
<protein>
    <submittedName>
        <fullName evidence="3">Uncharacterized protein</fullName>
    </submittedName>
</protein>
<gene>
    <name evidence="3" type="ORF">BCONGLO52_16140</name>
</gene>
<feature type="compositionally biased region" description="Basic and acidic residues" evidence="1">
    <location>
        <begin position="110"/>
        <end position="127"/>
    </location>
</feature>
<sequence length="156" mass="17080">MRVDLQAHPDFLLDRVRLVLPSLAGLQVGFVLVLAIIHEPRDGRVRTRCDLDQVEVCFLGETQGVLDTDLTDLLAVGTDQEDLGDPDLTVDALFADVGSSPCFESEDDEGPRNHAEAPRCERCDGGRARRPARRTMTPDCDTDPAAGRHEVGRDST</sequence>
<feature type="compositionally biased region" description="Basic and acidic residues" evidence="1">
    <location>
        <begin position="146"/>
        <end position="156"/>
    </location>
</feature>
<accession>A0ABQ5RFT9</accession>
<evidence type="ECO:0000313" key="4">
    <source>
        <dbReference type="Proteomes" id="UP001144451"/>
    </source>
</evidence>